<organism evidence="1 2">
    <name type="scientific">Phytophthora megakarya</name>
    <dbReference type="NCBI Taxonomy" id="4795"/>
    <lineage>
        <taxon>Eukaryota</taxon>
        <taxon>Sar</taxon>
        <taxon>Stramenopiles</taxon>
        <taxon>Oomycota</taxon>
        <taxon>Peronosporomycetes</taxon>
        <taxon>Peronosporales</taxon>
        <taxon>Peronosporaceae</taxon>
        <taxon>Phytophthora</taxon>
    </lineage>
</organism>
<dbReference type="EMBL" id="NBNE01000028">
    <property type="protein sequence ID" value="OWZ24095.1"/>
    <property type="molecule type" value="Genomic_DNA"/>
</dbReference>
<reference evidence="2" key="1">
    <citation type="submission" date="2017-03" db="EMBL/GenBank/DDBJ databases">
        <title>Phytopthora megakarya and P. palmivora, two closely related causual agents of cacao black pod achieved similar genome size and gene model numbers by different mechanisms.</title>
        <authorList>
            <person name="Ali S."/>
            <person name="Shao J."/>
            <person name="Larry D.J."/>
            <person name="Kronmiller B."/>
            <person name="Shen D."/>
            <person name="Strem M.D."/>
            <person name="Melnick R.L."/>
            <person name="Guiltinan M.J."/>
            <person name="Tyler B.M."/>
            <person name="Meinhardt L.W."/>
            <person name="Bailey B.A."/>
        </authorList>
    </citation>
    <scope>NUCLEOTIDE SEQUENCE [LARGE SCALE GENOMIC DNA]</scope>
    <source>
        <strain evidence="2">zdho120</strain>
    </source>
</reference>
<dbReference type="Proteomes" id="UP000198211">
    <property type="component" value="Unassembled WGS sequence"/>
</dbReference>
<proteinExistence type="predicted"/>
<protein>
    <submittedName>
        <fullName evidence="1">Avirulence (Avh) protein</fullName>
    </submittedName>
</protein>
<evidence type="ECO:0000313" key="1">
    <source>
        <dbReference type="EMBL" id="OWZ24095.1"/>
    </source>
</evidence>
<dbReference type="AlphaFoldDB" id="A0A225X1T4"/>
<gene>
    <name evidence="1" type="ORF">PHMEG_000895</name>
</gene>
<accession>A0A225X1T4</accession>
<comment type="caution">
    <text evidence="1">The sequence shown here is derived from an EMBL/GenBank/DDBJ whole genome shotgun (WGS) entry which is preliminary data.</text>
</comment>
<name>A0A225X1T4_9STRA</name>
<evidence type="ECO:0000313" key="2">
    <source>
        <dbReference type="Proteomes" id="UP000198211"/>
    </source>
</evidence>
<keyword evidence="2" id="KW-1185">Reference proteome</keyword>
<sequence>MFDDYVMEKIEAGDEYPVIVAENSTPAEMATRAVAWALERRSDDYVKLALQLTNLRGEDLTTHANYKYYEMFLIVTKQVKS</sequence>